<reference evidence="4 5" key="1">
    <citation type="submission" date="2016-06" db="EMBL/GenBank/DDBJ databases">
        <title>Four novel species of enterococci isolated from chicken manure.</title>
        <authorList>
            <person name="Van Tyne D."/>
        </authorList>
    </citation>
    <scope>NUCLEOTIDE SEQUENCE [LARGE SCALE GENOMIC DNA]</scope>
    <source>
        <strain evidence="4 5">CU12B</strain>
    </source>
</reference>
<dbReference type="InterPro" id="IPR009057">
    <property type="entry name" value="Homeodomain-like_sf"/>
</dbReference>
<name>A0ABQ6Z104_9ENTE</name>
<dbReference type="InterPro" id="IPR001647">
    <property type="entry name" value="HTH_TetR"/>
</dbReference>
<sequence>MNGYEKRTQLKMSKIIDAAKQLFVTQGLEKTTITEIANKANVAPATVYNYFETKEGLILAVAKTVIDTSLTEKKKLWNSELPFDQLLEQAIVNQDLFLTPENLVLLEIFLNESGDTNKFIQHVFEVEYPRLLEIFIQKGQAEGFIKHDISPKTLMLYLKMYQTILKDPDLVKTENKQTLKELYDLLLYGLVGK</sequence>
<evidence type="ECO:0000259" key="3">
    <source>
        <dbReference type="PROSITE" id="PS50977"/>
    </source>
</evidence>
<evidence type="ECO:0000256" key="1">
    <source>
        <dbReference type="ARBA" id="ARBA00023125"/>
    </source>
</evidence>
<dbReference type="Gene3D" id="1.10.357.10">
    <property type="entry name" value="Tetracycline Repressor, domain 2"/>
    <property type="match status" value="1"/>
</dbReference>
<dbReference type="EMBL" id="MAEL01000027">
    <property type="protein sequence ID" value="KAF1305024.1"/>
    <property type="molecule type" value="Genomic_DNA"/>
</dbReference>
<dbReference type="Proteomes" id="UP000782705">
    <property type="component" value="Unassembled WGS sequence"/>
</dbReference>
<dbReference type="Pfam" id="PF00440">
    <property type="entry name" value="TetR_N"/>
    <property type="match status" value="1"/>
</dbReference>
<dbReference type="PROSITE" id="PS01081">
    <property type="entry name" value="HTH_TETR_1"/>
    <property type="match status" value="1"/>
</dbReference>
<dbReference type="SUPFAM" id="SSF46689">
    <property type="entry name" value="Homeodomain-like"/>
    <property type="match status" value="1"/>
</dbReference>
<dbReference type="PANTHER" id="PTHR43479">
    <property type="entry name" value="ACREF/ENVCD OPERON REPRESSOR-RELATED"/>
    <property type="match status" value="1"/>
</dbReference>
<proteinExistence type="predicted"/>
<feature type="DNA-binding region" description="H-T-H motif" evidence="2">
    <location>
        <begin position="32"/>
        <end position="51"/>
    </location>
</feature>
<keyword evidence="1 2" id="KW-0238">DNA-binding</keyword>
<feature type="domain" description="HTH tetR-type" evidence="3">
    <location>
        <begin position="9"/>
        <end position="69"/>
    </location>
</feature>
<evidence type="ECO:0000313" key="4">
    <source>
        <dbReference type="EMBL" id="KAF1305024.1"/>
    </source>
</evidence>
<organism evidence="4 5">
    <name type="scientific">Candidatus Enterococcus willemsii</name>
    <dbReference type="NCBI Taxonomy" id="1857215"/>
    <lineage>
        <taxon>Bacteria</taxon>
        <taxon>Bacillati</taxon>
        <taxon>Bacillota</taxon>
        <taxon>Bacilli</taxon>
        <taxon>Lactobacillales</taxon>
        <taxon>Enterococcaceae</taxon>
        <taxon>Enterococcus</taxon>
    </lineage>
</organism>
<comment type="caution">
    <text evidence="4">The sequence shown here is derived from an EMBL/GenBank/DDBJ whole genome shotgun (WGS) entry which is preliminary data.</text>
</comment>
<dbReference type="RefSeq" id="WP_161901509.1">
    <property type="nucleotide sequence ID" value="NZ_MAEL01000027.1"/>
</dbReference>
<dbReference type="InterPro" id="IPR050624">
    <property type="entry name" value="HTH-type_Tx_Regulator"/>
</dbReference>
<dbReference type="PRINTS" id="PR00455">
    <property type="entry name" value="HTHTETR"/>
</dbReference>
<dbReference type="PROSITE" id="PS50977">
    <property type="entry name" value="HTH_TETR_2"/>
    <property type="match status" value="1"/>
</dbReference>
<evidence type="ECO:0000313" key="5">
    <source>
        <dbReference type="Proteomes" id="UP000782705"/>
    </source>
</evidence>
<keyword evidence="5" id="KW-1185">Reference proteome</keyword>
<evidence type="ECO:0000256" key="2">
    <source>
        <dbReference type="PROSITE-ProRule" id="PRU00335"/>
    </source>
</evidence>
<dbReference type="InterPro" id="IPR023772">
    <property type="entry name" value="DNA-bd_HTH_TetR-type_CS"/>
</dbReference>
<accession>A0ABQ6Z104</accession>
<protein>
    <recommendedName>
        <fullName evidence="3">HTH tetR-type domain-containing protein</fullName>
    </recommendedName>
</protein>
<dbReference type="PANTHER" id="PTHR43479:SF11">
    <property type="entry name" value="ACREF_ENVCD OPERON REPRESSOR-RELATED"/>
    <property type="match status" value="1"/>
</dbReference>
<gene>
    <name evidence="4" type="ORF">BAU17_12945</name>
</gene>